<dbReference type="PANTHER" id="PTHR10430:SF16">
    <property type="entry name" value="PEROXIREDOXIN-5, MITOCHONDRIAL"/>
    <property type="match status" value="1"/>
</dbReference>
<evidence type="ECO:0000256" key="3">
    <source>
        <dbReference type="ARBA" id="ARBA00013016"/>
    </source>
</evidence>
<evidence type="ECO:0000259" key="9">
    <source>
        <dbReference type="Pfam" id="PF08534"/>
    </source>
</evidence>
<dbReference type="GO" id="GO:0045454">
    <property type="term" value="P:cell redox homeostasis"/>
    <property type="evidence" value="ECO:0007669"/>
    <property type="project" value="TreeGrafter"/>
</dbReference>
<gene>
    <name evidence="10" type="ORF">PHJA_001358800</name>
</gene>
<dbReference type="OrthoDB" id="1593644at2759"/>
<keyword evidence="5" id="KW-0049">Antioxidant</keyword>
<dbReference type="EMBL" id="BMAC01000269">
    <property type="protein sequence ID" value="GFP92147.1"/>
    <property type="molecule type" value="Genomic_DNA"/>
</dbReference>
<keyword evidence="6" id="KW-0560">Oxidoreductase</keyword>
<evidence type="ECO:0000256" key="1">
    <source>
        <dbReference type="ARBA" id="ARBA00001711"/>
    </source>
</evidence>
<dbReference type="Proteomes" id="UP000653305">
    <property type="component" value="Unassembled WGS sequence"/>
</dbReference>
<dbReference type="Gene3D" id="3.40.30.10">
    <property type="entry name" value="Glutaredoxin"/>
    <property type="match status" value="1"/>
</dbReference>
<comment type="similarity">
    <text evidence="2">Belongs to the peroxiredoxin family. Prx5 subfamily.</text>
</comment>
<dbReference type="InterPro" id="IPR037944">
    <property type="entry name" value="PRX5-like"/>
</dbReference>
<comment type="caution">
    <text evidence="10">The sequence shown here is derived from an EMBL/GenBank/DDBJ whole genome shotgun (WGS) entry which is preliminary data.</text>
</comment>
<evidence type="ECO:0000256" key="2">
    <source>
        <dbReference type="ARBA" id="ARBA00010505"/>
    </source>
</evidence>
<evidence type="ECO:0000313" key="10">
    <source>
        <dbReference type="EMBL" id="GFP92147.1"/>
    </source>
</evidence>
<feature type="domain" description="Redoxin" evidence="9">
    <location>
        <begin position="9"/>
        <end position="71"/>
    </location>
</feature>
<evidence type="ECO:0000256" key="7">
    <source>
        <dbReference type="ARBA" id="ARBA00031688"/>
    </source>
</evidence>
<dbReference type="AlphaFoldDB" id="A0A830BVV7"/>
<keyword evidence="4" id="KW-0575">Peroxidase</keyword>
<evidence type="ECO:0000256" key="4">
    <source>
        <dbReference type="ARBA" id="ARBA00022559"/>
    </source>
</evidence>
<accession>A0A830BVV7</accession>
<evidence type="ECO:0000256" key="8">
    <source>
        <dbReference type="PIRSR" id="PIRSR637944-1"/>
    </source>
</evidence>
<dbReference type="SUPFAM" id="SSF52833">
    <property type="entry name" value="Thioredoxin-like"/>
    <property type="match status" value="1"/>
</dbReference>
<dbReference type="GO" id="GO:0042744">
    <property type="term" value="P:hydrogen peroxide catabolic process"/>
    <property type="evidence" value="ECO:0007669"/>
    <property type="project" value="TreeGrafter"/>
</dbReference>
<feature type="active site" description="Cysteine sulfenic acid (-SOH) intermediate" evidence="8">
    <location>
        <position position="39"/>
    </location>
</feature>
<protein>
    <recommendedName>
        <fullName evidence="3">glutaredoxin-dependent peroxiredoxin</fullName>
        <ecNumber evidence="3">1.11.1.25</ecNumber>
    </recommendedName>
    <alternativeName>
        <fullName evidence="7">Glutaredoxin-dependent peroxiredoxin</fullName>
    </alternativeName>
</protein>
<organism evidence="10 11">
    <name type="scientific">Phtheirospermum japonicum</name>
    <dbReference type="NCBI Taxonomy" id="374723"/>
    <lineage>
        <taxon>Eukaryota</taxon>
        <taxon>Viridiplantae</taxon>
        <taxon>Streptophyta</taxon>
        <taxon>Embryophyta</taxon>
        <taxon>Tracheophyta</taxon>
        <taxon>Spermatophyta</taxon>
        <taxon>Magnoliopsida</taxon>
        <taxon>eudicotyledons</taxon>
        <taxon>Gunneridae</taxon>
        <taxon>Pentapetalae</taxon>
        <taxon>asterids</taxon>
        <taxon>lamiids</taxon>
        <taxon>Lamiales</taxon>
        <taxon>Orobanchaceae</taxon>
        <taxon>Orobanchaceae incertae sedis</taxon>
        <taxon>Phtheirospermum</taxon>
    </lineage>
</organism>
<dbReference type="GO" id="GO:0008379">
    <property type="term" value="F:thioredoxin peroxidase activity"/>
    <property type="evidence" value="ECO:0007669"/>
    <property type="project" value="InterPro"/>
</dbReference>
<dbReference type="InterPro" id="IPR036249">
    <property type="entry name" value="Thioredoxin-like_sf"/>
</dbReference>
<comment type="catalytic activity">
    <reaction evidence="1">
        <text>[glutaredoxin]-dithiol + a hydroperoxide = [glutaredoxin]-disulfide + an alcohol + H2O</text>
        <dbReference type="Rhea" id="RHEA:62624"/>
        <dbReference type="Rhea" id="RHEA-COMP:10729"/>
        <dbReference type="Rhea" id="RHEA-COMP:10730"/>
        <dbReference type="ChEBI" id="CHEBI:15377"/>
        <dbReference type="ChEBI" id="CHEBI:29950"/>
        <dbReference type="ChEBI" id="CHEBI:30879"/>
        <dbReference type="ChEBI" id="CHEBI:35924"/>
        <dbReference type="ChEBI" id="CHEBI:50058"/>
        <dbReference type="EC" id="1.11.1.25"/>
    </reaction>
</comment>
<dbReference type="PANTHER" id="PTHR10430">
    <property type="entry name" value="PEROXIREDOXIN"/>
    <property type="match status" value="1"/>
</dbReference>
<dbReference type="InterPro" id="IPR013740">
    <property type="entry name" value="Redoxin"/>
</dbReference>
<sequence>KSLSYFDSSGELHTVSVSDLTSNKKNIILAVPDMYTPSCSLKHLLDFIEKVAELKAKGFHTIACVSVNDSP</sequence>
<proteinExistence type="inferred from homology"/>
<reference evidence="10" key="1">
    <citation type="submission" date="2020-07" db="EMBL/GenBank/DDBJ databases">
        <title>Ethylene signaling mediates host invasion by parasitic plants.</title>
        <authorList>
            <person name="Yoshida S."/>
        </authorList>
    </citation>
    <scope>NUCLEOTIDE SEQUENCE</scope>
    <source>
        <strain evidence="10">Okayama</strain>
    </source>
</reference>
<keyword evidence="11" id="KW-1185">Reference proteome</keyword>
<evidence type="ECO:0000313" key="11">
    <source>
        <dbReference type="Proteomes" id="UP000653305"/>
    </source>
</evidence>
<dbReference type="GO" id="GO:0005737">
    <property type="term" value="C:cytoplasm"/>
    <property type="evidence" value="ECO:0007669"/>
    <property type="project" value="TreeGrafter"/>
</dbReference>
<name>A0A830BVV7_9LAMI</name>
<feature type="non-terminal residue" evidence="10">
    <location>
        <position position="1"/>
    </location>
</feature>
<evidence type="ECO:0000256" key="5">
    <source>
        <dbReference type="ARBA" id="ARBA00022862"/>
    </source>
</evidence>
<dbReference type="Pfam" id="PF08534">
    <property type="entry name" value="Redoxin"/>
    <property type="match status" value="1"/>
</dbReference>
<dbReference type="EC" id="1.11.1.25" evidence="3"/>
<dbReference type="GO" id="GO:0034599">
    <property type="term" value="P:cellular response to oxidative stress"/>
    <property type="evidence" value="ECO:0007669"/>
    <property type="project" value="InterPro"/>
</dbReference>
<evidence type="ECO:0000256" key="6">
    <source>
        <dbReference type="ARBA" id="ARBA00023002"/>
    </source>
</evidence>